<evidence type="ECO:0000256" key="17">
    <source>
        <dbReference type="SAM" id="Phobius"/>
    </source>
</evidence>
<feature type="domain" description="Ig-like" evidence="19">
    <location>
        <begin position="492"/>
        <end position="555"/>
    </location>
</feature>
<dbReference type="EMBL" id="GFAA01002544">
    <property type="protein sequence ID" value="JAU00891.1"/>
    <property type="molecule type" value="mRNA"/>
</dbReference>
<feature type="transmembrane region" description="Helical" evidence="17">
    <location>
        <begin position="682"/>
        <end position="703"/>
    </location>
</feature>
<dbReference type="InterPro" id="IPR017441">
    <property type="entry name" value="Protein_kinase_ATP_BS"/>
</dbReference>
<dbReference type="FunFam" id="2.60.40.10:FF:000032">
    <property type="entry name" value="palladin isoform X1"/>
    <property type="match status" value="1"/>
</dbReference>
<dbReference type="PROSITE" id="PS50835">
    <property type="entry name" value="IG_LIKE"/>
    <property type="match status" value="4"/>
</dbReference>
<evidence type="ECO:0000256" key="7">
    <source>
        <dbReference type="ARBA" id="ARBA00023170"/>
    </source>
</evidence>
<dbReference type="EC" id="2.7.10.1" evidence="2"/>
<reference evidence="20" key="1">
    <citation type="submission" date="2016-09" db="EMBL/GenBank/DDBJ databases">
        <authorList>
            <person name="Capua I."/>
            <person name="De Benedictis P."/>
            <person name="Joannis T."/>
            <person name="Lombin L.H."/>
            <person name="Cattoli G."/>
        </authorList>
    </citation>
    <scope>NUCLEOTIDE SEQUENCE</scope>
</reference>
<keyword evidence="13" id="KW-0460">Magnesium</keyword>
<dbReference type="Gene3D" id="3.30.200.20">
    <property type="entry name" value="Phosphorylase Kinase, domain 1"/>
    <property type="match status" value="1"/>
</dbReference>
<evidence type="ECO:0000256" key="2">
    <source>
        <dbReference type="ARBA" id="ARBA00011902"/>
    </source>
</evidence>
<dbReference type="GO" id="GO:0043235">
    <property type="term" value="C:receptor complex"/>
    <property type="evidence" value="ECO:0007669"/>
    <property type="project" value="TreeGrafter"/>
</dbReference>
<dbReference type="FunFam" id="1.10.510.10:FF:000373">
    <property type="entry name" value="Receptor protein-tyrosine kinase"/>
    <property type="match status" value="1"/>
</dbReference>
<evidence type="ECO:0000256" key="9">
    <source>
        <dbReference type="ARBA" id="ARBA00023319"/>
    </source>
</evidence>
<feature type="binding site" evidence="13">
    <location>
        <position position="1021"/>
    </location>
    <ligand>
        <name>Mg(2+)</name>
        <dbReference type="ChEBI" id="CHEBI:18420"/>
    </ligand>
</feature>
<feature type="region of interest" description="Disordered" evidence="16">
    <location>
        <begin position="1266"/>
        <end position="1288"/>
    </location>
</feature>
<keyword evidence="12 15" id="KW-0547">Nucleotide-binding</keyword>
<dbReference type="InterPro" id="IPR003599">
    <property type="entry name" value="Ig_sub"/>
</dbReference>
<dbReference type="SMART" id="SM00408">
    <property type="entry name" value="IGc2"/>
    <property type="match status" value="3"/>
</dbReference>
<evidence type="ECO:0000259" key="18">
    <source>
        <dbReference type="PROSITE" id="PS50011"/>
    </source>
</evidence>
<evidence type="ECO:0000256" key="10">
    <source>
        <dbReference type="ARBA" id="ARBA00051243"/>
    </source>
</evidence>
<dbReference type="GO" id="GO:0046872">
    <property type="term" value="F:metal ion binding"/>
    <property type="evidence" value="ECO:0007669"/>
    <property type="project" value="UniProtKB-KW"/>
</dbReference>
<evidence type="ECO:0000256" key="3">
    <source>
        <dbReference type="ARBA" id="ARBA00022692"/>
    </source>
</evidence>
<feature type="domain" description="Ig-like" evidence="19">
    <location>
        <begin position="353"/>
        <end position="469"/>
    </location>
</feature>
<evidence type="ECO:0000256" key="12">
    <source>
        <dbReference type="PIRSR" id="PIRSR000615-2"/>
    </source>
</evidence>
<dbReference type="GO" id="GO:0004714">
    <property type="term" value="F:transmembrane receptor protein tyrosine kinase activity"/>
    <property type="evidence" value="ECO:0007669"/>
    <property type="project" value="UniProtKB-EC"/>
</dbReference>
<keyword evidence="4 17" id="KW-1133">Transmembrane helix</keyword>
<keyword evidence="3 17" id="KW-0812">Transmembrane</keyword>
<feature type="site" description="Important for interaction with phosphotyrosine-binding proteins" evidence="14">
    <location>
        <position position="1147"/>
    </location>
</feature>
<feature type="active site" description="Proton acceptor" evidence="11">
    <location>
        <position position="1003"/>
    </location>
</feature>
<keyword evidence="20" id="KW-0808">Transferase</keyword>
<keyword evidence="8" id="KW-0325">Glycoprotein</keyword>
<evidence type="ECO:0000256" key="11">
    <source>
        <dbReference type="PIRSR" id="PIRSR000615-1"/>
    </source>
</evidence>
<keyword evidence="7" id="KW-0675">Receptor</keyword>
<dbReference type="InterPro" id="IPR013783">
    <property type="entry name" value="Ig-like_fold"/>
</dbReference>
<feature type="binding site" evidence="12">
    <location>
        <begin position="766"/>
        <end position="773"/>
    </location>
    <ligand>
        <name>ATP</name>
        <dbReference type="ChEBI" id="CHEBI:30616"/>
    </ligand>
</feature>
<dbReference type="PANTHER" id="PTHR24416">
    <property type="entry name" value="TYROSINE-PROTEIN KINASE RECEPTOR"/>
    <property type="match status" value="1"/>
</dbReference>
<dbReference type="InterPro" id="IPR000719">
    <property type="entry name" value="Prot_kinase_dom"/>
</dbReference>
<reference evidence="20" key="2">
    <citation type="journal article" date="2017" name="Front. Cell. Infect. Microbiol.">
        <title>Analysis of the Salivary Gland Transcriptome of Unfed and Partially Fed Amblyomma sculptum Ticks and Descriptive Proteome of the Saliva.</title>
        <authorList>
            <person name="Esteves E."/>
            <person name="Maruyama S.R."/>
            <person name="Kawahara R."/>
            <person name="Fujita A."/>
            <person name="Martins L.A."/>
            <person name="Righi A.A."/>
            <person name="Costa F.B."/>
            <person name="Palmisano G."/>
            <person name="Labruna M.B."/>
            <person name="Sa-Nunes A."/>
            <person name="Ribeiro J.M.C."/>
            <person name="Fogaca A.C."/>
        </authorList>
    </citation>
    <scope>NUCLEOTIDE SEQUENCE</scope>
</reference>
<dbReference type="InterPro" id="IPR011009">
    <property type="entry name" value="Kinase-like_dom_sf"/>
</dbReference>
<sequence>MDLGRYTCYYNGTTDLANTGNATSIYVFVNDDYYLFQPDKQMDQLVFVTVRHGELSVVPCLPTHSGAKVQLWKDLGQDEMEEVSLAPHDVEFDPMRGFVIYYPHSYYAGHFVCNGSVPGRAYNDSSMAVVFVYLPPVDIAPNVMIEKESNFHPVLNGSFTLNCTVTVEAGVMFIMSWDYPNKNSSRIEETKPVRQNKPFGQERFMLSVVTSQLTVRDVQRSDEGLYTCSCRDHGGKTYNHSVFVSVYESEQLAHVNLTTDLDASEAVFAEGTPFKMVVTVEAHPSFAETRFWWEKDGALLSDGRDLRLSYREPRAVLEKANACFDDSGEYTLHARIHNVTSKITINVSIPSKPVVTVVNDTELFAYGANFTLVCSVKGSQPLRAWWEWRECVEPRACDEQSPSGVFKPLSAHSHHINGPGDGTPLVGSAEGMRHRNLTLRLRAQQSGHYRCVGVNSLGTGSSVARFYVTDAKNGLEIIASDVIPVDQDQVWLSCLASQFKYENLTWRWKAKGSSDYFSLNESNALEIKMSSTAFSNNLTLYFNPIGRNQSGQYECIGSSRQGSTHRYIQFVNIAVRDMRPPEFNTTTLRNNVVRDVSYLELYCSANGLPEPTISWFKDGKPLNMTGMDRFSEGRWLIKRKVTPQDSGFYQCRAENRAGAIYANTTIYAATGVLAHAMSSTQIAWISVGFTVFSIFILVILFFFCKKYRAVMKEEKEMELLNKTLFDKGQVDMFNPALPLCEQVELLPYDQRWEFPRDRLKLGRTLGQGAFGRVVKAEAIGLGPNGQSLTVAVKMLKERADMSQRKALMAELKILIHLGRHLNIVNILGAVTKNVAKGELMVIVEYCKFGNLRHYLLRHRERFINQLNPETGKVDPDICYSPKSPTSASPGFRSACAAFAISNPVYCQQRQQRTPTLKYADLAMSATPSSHGNEFSFPVSESGSTTDGFLPESGNHAQLISGSSLRDHGDLRDAALTTCDLLCFAFQCARGMEYLASRKLIHRDLAARNVLLSEENVVKICDFGLAKDCYKYSNYIKKGDGLLPVKWTAIESIMDRVFTTKSDVWSYGVLLWEMFSLGGNPYPGVVIDESFYKRLKNGYRMEKPDYAPDDVYEIMQSCWQAEPKERPDFSTLVTRLGDLLQAGVRDYYMALTDPSACVNHLMKNNNDYLAMGNNSSIPDYLDMKSDDENYLNTSRVGIQTGSEPHYAMMATTTAIPNGSAITRDGIEMIPILGHGGSTHEDDTATAPSYMNVSGPTLQLRLPAGKRRDAPPLLLPQPGEATGDTRASDDLSEVCATPPPAYNLVVSVDGSGGTEV</sequence>
<proteinExistence type="evidence at transcript level"/>
<evidence type="ECO:0000256" key="4">
    <source>
        <dbReference type="ARBA" id="ARBA00022989"/>
    </source>
</evidence>
<dbReference type="GO" id="GO:0007169">
    <property type="term" value="P:cell surface receptor protein tyrosine kinase signaling pathway"/>
    <property type="evidence" value="ECO:0007669"/>
    <property type="project" value="TreeGrafter"/>
</dbReference>
<dbReference type="InterPro" id="IPR003598">
    <property type="entry name" value="Ig_sub2"/>
</dbReference>
<accession>A0A1E1XNH8</accession>
<dbReference type="PIRSF" id="PIRSF000615">
    <property type="entry name" value="TyrPK_CSF1-R"/>
    <property type="match status" value="1"/>
</dbReference>
<dbReference type="InterPro" id="IPR050122">
    <property type="entry name" value="RTK"/>
</dbReference>
<dbReference type="Pfam" id="PF13927">
    <property type="entry name" value="Ig_3"/>
    <property type="match status" value="1"/>
</dbReference>
<dbReference type="Gene3D" id="1.10.510.10">
    <property type="entry name" value="Transferase(Phosphotransferase) domain 1"/>
    <property type="match status" value="1"/>
</dbReference>
<feature type="domain" description="Ig-like" evidence="19">
    <location>
        <begin position="581"/>
        <end position="667"/>
    </location>
</feature>
<comment type="subcellular location">
    <subcellularLocation>
        <location evidence="1">Membrane</location>
        <topology evidence="1">Single-pass membrane protein</topology>
    </subcellularLocation>
</comment>
<dbReference type="PROSITE" id="PS00107">
    <property type="entry name" value="PROTEIN_KINASE_ATP"/>
    <property type="match status" value="1"/>
</dbReference>
<feature type="binding site" evidence="13">
    <location>
        <position position="1008"/>
    </location>
    <ligand>
        <name>Mg(2+)</name>
        <dbReference type="ChEBI" id="CHEBI:18420"/>
    </ligand>
</feature>
<evidence type="ECO:0000259" key="19">
    <source>
        <dbReference type="PROSITE" id="PS50835"/>
    </source>
</evidence>
<dbReference type="Pfam" id="PF07714">
    <property type="entry name" value="PK_Tyr_Ser-Thr"/>
    <property type="match status" value="1"/>
</dbReference>
<dbReference type="SMART" id="SM00219">
    <property type="entry name" value="TyrKc"/>
    <property type="match status" value="1"/>
</dbReference>
<feature type="domain" description="Protein kinase" evidence="18">
    <location>
        <begin position="759"/>
        <end position="1139"/>
    </location>
</feature>
<organism evidence="20">
    <name type="scientific">Amblyomma sculptum</name>
    <name type="common">Tick</name>
    <dbReference type="NCBI Taxonomy" id="1581419"/>
    <lineage>
        <taxon>Eukaryota</taxon>
        <taxon>Metazoa</taxon>
        <taxon>Ecdysozoa</taxon>
        <taxon>Arthropoda</taxon>
        <taxon>Chelicerata</taxon>
        <taxon>Arachnida</taxon>
        <taxon>Acari</taxon>
        <taxon>Parasitiformes</taxon>
        <taxon>Ixodida</taxon>
        <taxon>Ixodoidea</taxon>
        <taxon>Ixodidae</taxon>
        <taxon>Amblyomminae</taxon>
        <taxon>Amblyomma</taxon>
    </lineage>
</organism>
<feature type="binding site" evidence="12 15">
    <location>
        <position position="793"/>
    </location>
    <ligand>
        <name>ATP</name>
        <dbReference type="ChEBI" id="CHEBI:30616"/>
    </ligand>
</feature>
<feature type="binding site" evidence="12">
    <location>
        <position position="1007"/>
    </location>
    <ligand>
        <name>ATP</name>
        <dbReference type="ChEBI" id="CHEBI:30616"/>
    </ligand>
</feature>
<evidence type="ECO:0000256" key="6">
    <source>
        <dbReference type="ARBA" id="ARBA00023157"/>
    </source>
</evidence>
<dbReference type="GO" id="GO:0005524">
    <property type="term" value="F:ATP binding"/>
    <property type="evidence" value="ECO:0007669"/>
    <property type="project" value="UniProtKB-UniRule"/>
</dbReference>
<protein>
    <recommendedName>
        <fullName evidence="2">receptor protein-tyrosine kinase</fullName>
        <ecNumber evidence="2">2.7.10.1</ecNumber>
    </recommendedName>
</protein>
<evidence type="ECO:0000256" key="5">
    <source>
        <dbReference type="ARBA" id="ARBA00023136"/>
    </source>
</evidence>
<keyword evidence="13" id="KW-0479">Metal-binding</keyword>
<keyword evidence="5 17" id="KW-0472">Membrane</keyword>
<keyword evidence="9" id="KW-0393">Immunoglobulin domain</keyword>
<keyword evidence="6" id="KW-1015">Disulfide bond</keyword>
<evidence type="ECO:0000256" key="14">
    <source>
        <dbReference type="PIRSR" id="PIRSR000615-4"/>
    </source>
</evidence>
<dbReference type="PANTHER" id="PTHR24416:SF600">
    <property type="entry name" value="PDGF- AND VEGF-RECEPTOR RELATED, ISOFORM J"/>
    <property type="match status" value="1"/>
</dbReference>
<name>A0A1E1XNH8_AMBSC</name>
<keyword evidence="20" id="KW-0418">Kinase</keyword>
<dbReference type="SMART" id="SM00409">
    <property type="entry name" value="IG"/>
    <property type="match status" value="5"/>
</dbReference>
<dbReference type="Pfam" id="PF00047">
    <property type="entry name" value="ig"/>
    <property type="match status" value="1"/>
</dbReference>
<comment type="catalytic activity">
    <reaction evidence="10">
        <text>L-tyrosyl-[protein] + ATP = O-phospho-L-tyrosyl-[protein] + ADP + H(+)</text>
        <dbReference type="Rhea" id="RHEA:10596"/>
        <dbReference type="Rhea" id="RHEA-COMP:10136"/>
        <dbReference type="Rhea" id="RHEA-COMP:20101"/>
        <dbReference type="ChEBI" id="CHEBI:15378"/>
        <dbReference type="ChEBI" id="CHEBI:30616"/>
        <dbReference type="ChEBI" id="CHEBI:46858"/>
        <dbReference type="ChEBI" id="CHEBI:61978"/>
        <dbReference type="ChEBI" id="CHEBI:456216"/>
        <dbReference type="EC" id="2.7.10.1"/>
    </reaction>
</comment>
<dbReference type="InterPro" id="IPR007110">
    <property type="entry name" value="Ig-like_dom"/>
</dbReference>
<dbReference type="PROSITE" id="PS50011">
    <property type="entry name" value="PROTEIN_KINASE_DOM"/>
    <property type="match status" value="1"/>
</dbReference>
<evidence type="ECO:0000256" key="13">
    <source>
        <dbReference type="PIRSR" id="PIRSR000615-3"/>
    </source>
</evidence>
<dbReference type="InterPro" id="IPR001245">
    <property type="entry name" value="Ser-Thr/Tyr_kinase_cat_dom"/>
</dbReference>
<evidence type="ECO:0000256" key="15">
    <source>
        <dbReference type="PROSITE-ProRule" id="PRU10141"/>
    </source>
</evidence>
<dbReference type="SUPFAM" id="SSF48726">
    <property type="entry name" value="Immunoglobulin"/>
    <property type="match status" value="5"/>
</dbReference>
<dbReference type="SUPFAM" id="SSF56112">
    <property type="entry name" value="Protein kinase-like (PK-like)"/>
    <property type="match status" value="1"/>
</dbReference>
<dbReference type="PROSITE" id="PS00109">
    <property type="entry name" value="PROTEIN_KINASE_TYR"/>
    <property type="match status" value="1"/>
</dbReference>
<dbReference type="GO" id="GO:0005886">
    <property type="term" value="C:plasma membrane"/>
    <property type="evidence" value="ECO:0007669"/>
    <property type="project" value="TreeGrafter"/>
</dbReference>
<evidence type="ECO:0000256" key="1">
    <source>
        <dbReference type="ARBA" id="ARBA00004167"/>
    </source>
</evidence>
<evidence type="ECO:0000256" key="16">
    <source>
        <dbReference type="SAM" id="MobiDB-lite"/>
    </source>
</evidence>
<dbReference type="Gene3D" id="2.60.40.10">
    <property type="entry name" value="Immunoglobulins"/>
    <property type="match status" value="6"/>
</dbReference>
<dbReference type="InterPro" id="IPR013151">
    <property type="entry name" value="Immunoglobulin_dom"/>
</dbReference>
<dbReference type="InterPro" id="IPR008266">
    <property type="entry name" value="Tyr_kinase_AS"/>
</dbReference>
<feature type="domain" description="Ig-like" evidence="19">
    <location>
        <begin position="141"/>
        <end position="245"/>
    </location>
</feature>
<dbReference type="InterPro" id="IPR020635">
    <property type="entry name" value="Tyr_kinase_cat_dom"/>
</dbReference>
<evidence type="ECO:0000313" key="20">
    <source>
        <dbReference type="EMBL" id="JAU00891.1"/>
    </source>
</evidence>
<evidence type="ECO:0000256" key="8">
    <source>
        <dbReference type="ARBA" id="ARBA00023180"/>
    </source>
</evidence>
<dbReference type="InterPro" id="IPR036179">
    <property type="entry name" value="Ig-like_dom_sf"/>
</dbReference>
<keyword evidence="12 15" id="KW-0067">ATP-binding</keyword>
<dbReference type="FunFam" id="3.30.200.20:FF:000384">
    <property type="entry name" value="Receptor protein-tyrosine kinase"/>
    <property type="match status" value="1"/>
</dbReference>